<keyword evidence="2" id="KW-0067">ATP-binding</keyword>
<name>A0A8H3F8X6_9LECA</name>
<evidence type="ECO:0000313" key="5">
    <source>
        <dbReference type="Proteomes" id="UP000664534"/>
    </source>
</evidence>
<evidence type="ECO:0000256" key="2">
    <source>
        <dbReference type="ARBA" id="ARBA00022840"/>
    </source>
</evidence>
<organism evidence="4 5">
    <name type="scientific">Imshaugia aleurites</name>
    <dbReference type="NCBI Taxonomy" id="172621"/>
    <lineage>
        <taxon>Eukaryota</taxon>
        <taxon>Fungi</taxon>
        <taxon>Dikarya</taxon>
        <taxon>Ascomycota</taxon>
        <taxon>Pezizomycotina</taxon>
        <taxon>Lecanoromycetes</taxon>
        <taxon>OSLEUM clade</taxon>
        <taxon>Lecanoromycetidae</taxon>
        <taxon>Lecanorales</taxon>
        <taxon>Lecanorineae</taxon>
        <taxon>Parmeliaceae</taxon>
        <taxon>Imshaugia</taxon>
    </lineage>
</organism>
<dbReference type="PROSITE" id="PS00211">
    <property type="entry name" value="ABC_TRANSPORTER_1"/>
    <property type="match status" value="1"/>
</dbReference>
<dbReference type="PANTHER" id="PTHR24223">
    <property type="entry name" value="ATP-BINDING CASSETTE SUB-FAMILY C"/>
    <property type="match status" value="1"/>
</dbReference>
<comment type="caution">
    <text evidence="4">The sequence shown here is derived from an EMBL/GenBank/DDBJ whole genome shotgun (WGS) entry which is preliminary data.</text>
</comment>
<dbReference type="InterPro" id="IPR027417">
    <property type="entry name" value="P-loop_NTPase"/>
</dbReference>
<evidence type="ECO:0008006" key="6">
    <source>
        <dbReference type="Google" id="ProtNLM"/>
    </source>
</evidence>
<dbReference type="InterPro" id="IPR017871">
    <property type="entry name" value="ABC_transporter-like_CS"/>
</dbReference>
<evidence type="ECO:0000256" key="3">
    <source>
        <dbReference type="SAM" id="MobiDB-lite"/>
    </source>
</evidence>
<keyword evidence="5" id="KW-1185">Reference proteome</keyword>
<evidence type="ECO:0000256" key="1">
    <source>
        <dbReference type="ARBA" id="ARBA00022741"/>
    </source>
</evidence>
<dbReference type="PANTHER" id="PTHR24223:SF464">
    <property type="entry name" value="ABC-TYPE TRANSPORTER CICA"/>
    <property type="match status" value="1"/>
</dbReference>
<feature type="compositionally biased region" description="Low complexity" evidence="3">
    <location>
        <begin position="59"/>
        <end position="73"/>
    </location>
</feature>
<dbReference type="GO" id="GO:0016887">
    <property type="term" value="F:ATP hydrolysis activity"/>
    <property type="evidence" value="ECO:0007669"/>
    <property type="project" value="InterPro"/>
</dbReference>
<dbReference type="OrthoDB" id="6500128at2759"/>
<gene>
    <name evidence="4" type="ORF">IMSHALPRED_005213</name>
</gene>
<reference evidence="4" key="1">
    <citation type="submission" date="2021-03" db="EMBL/GenBank/DDBJ databases">
        <authorList>
            <person name="Tagirdzhanova G."/>
        </authorList>
    </citation>
    <scope>NUCLEOTIDE SEQUENCE</scope>
</reference>
<accession>A0A8H3F8X6</accession>
<keyword evidence="1" id="KW-0547">Nucleotide-binding</keyword>
<dbReference type="GO" id="GO:0016020">
    <property type="term" value="C:membrane"/>
    <property type="evidence" value="ECO:0007669"/>
    <property type="project" value="TreeGrafter"/>
</dbReference>
<dbReference type="GO" id="GO:0042626">
    <property type="term" value="F:ATPase-coupled transmembrane transporter activity"/>
    <property type="evidence" value="ECO:0007669"/>
    <property type="project" value="TreeGrafter"/>
</dbReference>
<dbReference type="EMBL" id="CAJPDT010000028">
    <property type="protein sequence ID" value="CAF9921596.1"/>
    <property type="molecule type" value="Genomic_DNA"/>
</dbReference>
<protein>
    <recommendedName>
        <fullName evidence="6">ABC transporter domain-containing protein</fullName>
    </recommendedName>
</protein>
<feature type="compositionally biased region" description="Polar residues" evidence="3">
    <location>
        <begin position="74"/>
        <end position="86"/>
    </location>
</feature>
<feature type="region of interest" description="Disordered" evidence="3">
    <location>
        <begin position="57"/>
        <end position="103"/>
    </location>
</feature>
<proteinExistence type="predicted"/>
<evidence type="ECO:0000313" key="4">
    <source>
        <dbReference type="EMBL" id="CAF9921596.1"/>
    </source>
</evidence>
<dbReference type="InterPro" id="IPR050173">
    <property type="entry name" value="ABC_transporter_C-like"/>
</dbReference>
<dbReference type="SUPFAM" id="SSF52540">
    <property type="entry name" value="P-loop containing nucleoside triphosphate hydrolases"/>
    <property type="match status" value="1"/>
</dbReference>
<sequence>MFDKAPAGAPLPISSNPRIELPWKSQKAAAEYSTPQFIWGRSHRAAIRCINRSSCAPASQSSLKTPTSSKTPSARTLTRSRNTRTWNYGAPSANPLSYPKTTSQSQVGKSSYIHLDDVVEEEEGANFSLGQRQLMALARAFVRISHTIVCDEATSSLNMETDVQIQKTMPTAFKKKTLLCITHRLRTIINYDRICVMDQGHVVELDTPRNLFEQGGLFREMCDQAGESPRKKLWGYVLDGFEDDEGL</sequence>
<dbReference type="AlphaFoldDB" id="A0A8H3F8X6"/>
<dbReference type="Proteomes" id="UP000664534">
    <property type="component" value="Unassembled WGS sequence"/>
</dbReference>
<dbReference type="Gene3D" id="3.40.50.300">
    <property type="entry name" value="P-loop containing nucleotide triphosphate hydrolases"/>
    <property type="match status" value="1"/>
</dbReference>
<dbReference type="GO" id="GO:0005524">
    <property type="term" value="F:ATP binding"/>
    <property type="evidence" value="ECO:0007669"/>
    <property type="project" value="UniProtKB-KW"/>
</dbReference>